<name>A0AAE1IUB3_9FABA</name>
<evidence type="ECO:0000259" key="2">
    <source>
        <dbReference type="Pfam" id="PF13962"/>
    </source>
</evidence>
<dbReference type="Pfam" id="PF13962">
    <property type="entry name" value="PGG"/>
    <property type="match status" value="1"/>
</dbReference>
<feature type="transmembrane region" description="Helical" evidence="1">
    <location>
        <begin position="140"/>
        <end position="161"/>
    </location>
</feature>
<evidence type="ECO:0000313" key="4">
    <source>
        <dbReference type="Proteomes" id="UP001293593"/>
    </source>
</evidence>
<reference evidence="3" key="1">
    <citation type="submission" date="2023-10" db="EMBL/GenBank/DDBJ databases">
        <title>Chromosome-level genome of the transformable northern wattle, Acacia crassicarpa.</title>
        <authorList>
            <person name="Massaro I."/>
            <person name="Sinha N.R."/>
            <person name="Poethig S."/>
            <person name="Leichty A.R."/>
        </authorList>
    </citation>
    <scope>NUCLEOTIDE SEQUENCE</scope>
    <source>
        <strain evidence="3">Acra3RX</strain>
        <tissue evidence="3">Leaf</tissue>
    </source>
</reference>
<sequence length="208" mass="23569">MQREMLWFKEVESLAPPTIRGARNKDGMSAEELFRESHRDLMKHGEEWLKATTSSCSVVGTLIVTAIMFAVALTVPGGNDQNFEYPLFIKQPLFKIFLFSTVLSLLSSSNSVVMFLAIFTSRYSKEKFLKSMPTKLMLGLSSLFISIVSMMIAFLSTIRLMLKHTNYTWGVLPIMMLAIVPIFLFVLSQFPLLLHTAAFSTYGNIFNR</sequence>
<dbReference type="PANTHER" id="PTHR24177:SF329">
    <property type="entry name" value="ANKYRIN REPEAT PROTEIN"/>
    <property type="match status" value="1"/>
</dbReference>
<evidence type="ECO:0000256" key="1">
    <source>
        <dbReference type="SAM" id="Phobius"/>
    </source>
</evidence>
<organism evidence="3 4">
    <name type="scientific">Acacia crassicarpa</name>
    <name type="common">northern wattle</name>
    <dbReference type="NCBI Taxonomy" id="499986"/>
    <lineage>
        <taxon>Eukaryota</taxon>
        <taxon>Viridiplantae</taxon>
        <taxon>Streptophyta</taxon>
        <taxon>Embryophyta</taxon>
        <taxon>Tracheophyta</taxon>
        <taxon>Spermatophyta</taxon>
        <taxon>Magnoliopsida</taxon>
        <taxon>eudicotyledons</taxon>
        <taxon>Gunneridae</taxon>
        <taxon>Pentapetalae</taxon>
        <taxon>rosids</taxon>
        <taxon>fabids</taxon>
        <taxon>Fabales</taxon>
        <taxon>Fabaceae</taxon>
        <taxon>Caesalpinioideae</taxon>
        <taxon>mimosoid clade</taxon>
        <taxon>Acacieae</taxon>
        <taxon>Acacia</taxon>
    </lineage>
</organism>
<comment type="caution">
    <text evidence="3">The sequence shown here is derived from an EMBL/GenBank/DDBJ whole genome shotgun (WGS) entry which is preliminary data.</text>
</comment>
<keyword evidence="1" id="KW-0472">Membrane</keyword>
<keyword evidence="1" id="KW-0812">Transmembrane</keyword>
<gene>
    <name evidence="3" type="ORF">QN277_008963</name>
</gene>
<feature type="transmembrane region" description="Helical" evidence="1">
    <location>
        <begin position="93"/>
        <end position="119"/>
    </location>
</feature>
<dbReference type="AlphaFoldDB" id="A0AAE1IUB3"/>
<accession>A0AAE1IUB3</accession>
<dbReference type="GO" id="GO:0016020">
    <property type="term" value="C:membrane"/>
    <property type="evidence" value="ECO:0007669"/>
    <property type="project" value="TreeGrafter"/>
</dbReference>
<feature type="transmembrane region" description="Helical" evidence="1">
    <location>
        <begin position="48"/>
        <end position="73"/>
    </location>
</feature>
<keyword evidence="4" id="KW-1185">Reference proteome</keyword>
<feature type="domain" description="PGG" evidence="2">
    <location>
        <begin position="46"/>
        <end position="158"/>
    </location>
</feature>
<proteinExistence type="predicted"/>
<dbReference type="Proteomes" id="UP001293593">
    <property type="component" value="Unassembled WGS sequence"/>
</dbReference>
<keyword evidence="1" id="KW-1133">Transmembrane helix</keyword>
<dbReference type="InterPro" id="IPR026961">
    <property type="entry name" value="PGG_dom"/>
</dbReference>
<feature type="transmembrane region" description="Helical" evidence="1">
    <location>
        <begin position="167"/>
        <end position="187"/>
    </location>
</feature>
<dbReference type="PANTHER" id="PTHR24177">
    <property type="entry name" value="CASKIN"/>
    <property type="match status" value="1"/>
</dbReference>
<protein>
    <recommendedName>
        <fullName evidence="2">PGG domain-containing protein</fullName>
    </recommendedName>
</protein>
<dbReference type="EMBL" id="JAWXYG010000013">
    <property type="protein sequence ID" value="KAK4256049.1"/>
    <property type="molecule type" value="Genomic_DNA"/>
</dbReference>
<evidence type="ECO:0000313" key="3">
    <source>
        <dbReference type="EMBL" id="KAK4256049.1"/>
    </source>
</evidence>